<evidence type="ECO:0000313" key="1">
    <source>
        <dbReference type="EMBL" id="KKL50144.1"/>
    </source>
</evidence>
<protein>
    <submittedName>
        <fullName evidence="1">Uncharacterized protein</fullName>
    </submittedName>
</protein>
<comment type="caution">
    <text evidence="1">The sequence shown here is derived from an EMBL/GenBank/DDBJ whole genome shotgun (WGS) entry which is preliminary data.</text>
</comment>
<gene>
    <name evidence="1" type="ORF">LCGC14_2308450</name>
</gene>
<reference evidence="1" key="1">
    <citation type="journal article" date="2015" name="Nature">
        <title>Complex archaea that bridge the gap between prokaryotes and eukaryotes.</title>
        <authorList>
            <person name="Spang A."/>
            <person name="Saw J.H."/>
            <person name="Jorgensen S.L."/>
            <person name="Zaremba-Niedzwiedzka K."/>
            <person name="Martijn J."/>
            <person name="Lind A.E."/>
            <person name="van Eijk R."/>
            <person name="Schleper C."/>
            <person name="Guy L."/>
            <person name="Ettema T.J."/>
        </authorList>
    </citation>
    <scope>NUCLEOTIDE SEQUENCE</scope>
</reference>
<dbReference type="AlphaFoldDB" id="A0A0F9CLV0"/>
<sequence length="153" mass="16518">MIEAQSAVQAELAELTEFDPNSILADLSADELTRANGLRSFIQEDVANLSALALAPAIEAAIKSNDRPALALYFRELPKRSAAIGAPTATGKMRKPALAERSAWARLESAIKKHLTPPDDGKRKMLQKRYAELTKARSSAVRAADDGSVSIKF</sequence>
<accession>A0A0F9CLV0</accession>
<organism evidence="1">
    <name type="scientific">marine sediment metagenome</name>
    <dbReference type="NCBI Taxonomy" id="412755"/>
    <lineage>
        <taxon>unclassified sequences</taxon>
        <taxon>metagenomes</taxon>
        <taxon>ecological metagenomes</taxon>
    </lineage>
</organism>
<proteinExistence type="predicted"/>
<dbReference type="EMBL" id="LAZR01032707">
    <property type="protein sequence ID" value="KKL50144.1"/>
    <property type="molecule type" value="Genomic_DNA"/>
</dbReference>
<name>A0A0F9CLV0_9ZZZZ</name>